<keyword evidence="3 6" id="KW-0238">DNA-binding</keyword>
<evidence type="ECO:0000256" key="2">
    <source>
        <dbReference type="ARBA" id="ARBA00008446"/>
    </source>
</evidence>
<evidence type="ECO:0000313" key="10">
    <source>
        <dbReference type="Proteomes" id="UP001497382"/>
    </source>
</evidence>
<feature type="region of interest" description="Disordered" evidence="7">
    <location>
        <begin position="279"/>
        <end position="299"/>
    </location>
</feature>
<evidence type="ECO:0000256" key="5">
    <source>
        <dbReference type="ARBA" id="ARBA00023242"/>
    </source>
</evidence>
<feature type="compositionally biased region" description="Basic and acidic residues" evidence="7">
    <location>
        <begin position="205"/>
        <end position="214"/>
    </location>
</feature>
<dbReference type="GO" id="GO:0030182">
    <property type="term" value="P:neuron differentiation"/>
    <property type="evidence" value="ECO:0007669"/>
    <property type="project" value="TreeGrafter"/>
</dbReference>
<dbReference type="Pfam" id="PF05920">
    <property type="entry name" value="Homeobox_KN"/>
    <property type="match status" value="1"/>
</dbReference>
<evidence type="ECO:0000256" key="1">
    <source>
        <dbReference type="ARBA" id="ARBA00004123"/>
    </source>
</evidence>
<feature type="compositionally biased region" description="Low complexity" evidence="7">
    <location>
        <begin position="453"/>
        <end position="471"/>
    </location>
</feature>
<dbReference type="CDD" id="cd00086">
    <property type="entry name" value="homeodomain"/>
    <property type="match status" value="1"/>
</dbReference>
<evidence type="ECO:0000256" key="7">
    <source>
        <dbReference type="SAM" id="MobiDB-lite"/>
    </source>
</evidence>
<dbReference type="InterPro" id="IPR001356">
    <property type="entry name" value="HD"/>
</dbReference>
<dbReference type="GO" id="GO:0000981">
    <property type="term" value="F:DNA-binding transcription factor activity, RNA polymerase II-specific"/>
    <property type="evidence" value="ECO:0007669"/>
    <property type="project" value="InterPro"/>
</dbReference>
<dbReference type="GO" id="GO:0045926">
    <property type="term" value="P:negative regulation of growth"/>
    <property type="evidence" value="ECO:0007669"/>
    <property type="project" value="UniProtKB-ARBA"/>
</dbReference>
<dbReference type="SMART" id="SM00389">
    <property type="entry name" value="HOX"/>
    <property type="match status" value="1"/>
</dbReference>
<dbReference type="PANTHER" id="PTHR11211:SF40">
    <property type="entry name" value="MIRROR, ISOFORM C"/>
    <property type="match status" value="1"/>
</dbReference>
<feature type="domain" description="Homeobox" evidence="8">
    <location>
        <begin position="110"/>
        <end position="173"/>
    </location>
</feature>
<dbReference type="GO" id="GO:0048468">
    <property type="term" value="P:cell development"/>
    <property type="evidence" value="ECO:0007669"/>
    <property type="project" value="TreeGrafter"/>
</dbReference>
<dbReference type="PANTHER" id="PTHR11211">
    <property type="entry name" value="IROQUOIS-CLASS HOMEODOMAIN PROTEIN IRX"/>
    <property type="match status" value="1"/>
</dbReference>
<keyword evidence="4 6" id="KW-0371">Homeobox</keyword>
<dbReference type="GO" id="GO:0042693">
    <property type="term" value="P:muscle cell fate commitment"/>
    <property type="evidence" value="ECO:0007669"/>
    <property type="project" value="UniProtKB-ARBA"/>
</dbReference>
<sequence length="491" mass="53895">MSYTQFGYSTYAASSPLVISGSSSQNSCYERTGVSPDAQYDARLYPRLSSYATSYQPEPNLDPTTTPFYAPTLNSTYGMKESSDPWRSISQSASYYYDPTLAAYGYGGLDFNGARRKNVTRDSTSTLKAWLNEHRKNPYPTKGEKIMLAIITKMTLTQVSTWFANARRRLKKENKMTWEPRNKTESHDEESAAKREDSKEEEDAASFREEEKPLRMHTGLDNAAEMDLGPHHRAETNFRPSVNETHQAAPQPLHQHHYEDSHPSADLLSAASSSLEATSYTPSVSSSQSSSPDLGTYMSHHRTAKDTSHCFPGDSSHLYKPKIWSLADTATNKGVDPSLMPGYAGDLWLTPGGGGMLPNKGPGPSFQSCAVPFQRLSNYSCSLHGFNPISLQTDTPPQTPPNMKVGATHQTATVPSSAYIESHGNAYMGQSSLCQQDAMGDGQLQDDKMDSFSSSHGSGLQQTSTSSQNTTADCISEEFDDPSQYSTSSVR</sequence>
<dbReference type="GO" id="GO:0000978">
    <property type="term" value="F:RNA polymerase II cis-regulatory region sequence-specific DNA binding"/>
    <property type="evidence" value="ECO:0007669"/>
    <property type="project" value="TreeGrafter"/>
</dbReference>
<dbReference type="Proteomes" id="UP001497382">
    <property type="component" value="Unassembled WGS sequence"/>
</dbReference>
<dbReference type="EMBL" id="CAXIEN010000163">
    <property type="protein sequence ID" value="CAL1283032.1"/>
    <property type="molecule type" value="Genomic_DNA"/>
</dbReference>
<dbReference type="GO" id="GO:0005634">
    <property type="term" value="C:nucleus"/>
    <property type="evidence" value="ECO:0007669"/>
    <property type="project" value="UniProtKB-SubCell"/>
</dbReference>
<feature type="region of interest" description="Disordered" evidence="7">
    <location>
        <begin position="174"/>
        <end position="216"/>
    </location>
</feature>
<comment type="caution">
    <text evidence="9">The sequence shown here is derived from an EMBL/GenBank/DDBJ whole genome shotgun (WGS) entry which is preliminary data.</text>
</comment>
<feature type="compositionally biased region" description="Low complexity" evidence="7">
    <location>
        <begin position="279"/>
        <end position="291"/>
    </location>
</feature>
<feature type="region of interest" description="Disordered" evidence="7">
    <location>
        <begin position="440"/>
        <end position="491"/>
    </location>
</feature>
<evidence type="ECO:0000256" key="3">
    <source>
        <dbReference type="ARBA" id="ARBA00023125"/>
    </source>
</evidence>
<dbReference type="GO" id="GO:0045317">
    <property type="term" value="P:equator specification"/>
    <property type="evidence" value="ECO:0007669"/>
    <property type="project" value="UniProtKB-ARBA"/>
</dbReference>
<organism evidence="9 10">
    <name type="scientific">Larinioides sclopetarius</name>
    <dbReference type="NCBI Taxonomy" id="280406"/>
    <lineage>
        <taxon>Eukaryota</taxon>
        <taxon>Metazoa</taxon>
        <taxon>Ecdysozoa</taxon>
        <taxon>Arthropoda</taxon>
        <taxon>Chelicerata</taxon>
        <taxon>Arachnida</taxon>
        <taxon>Araneae</taxon>
        <taxon>Araneomorphae</taxon>
        <taxon>Entelegynae</taxon>
        <taxon>Araneoidea</taxon>
        <taxon>Araneidae</taxon>
        <taxon>Larinioides</taxon>
    </lineage>
</organism>
<proteinExistence type="inferred from homology"/>
<dbReference type="InterPro" id="IPR017970">
    <property type="entry name" value="Homeobox_CS"/>
</dbReference>
<evidence type="ECO:0000256" key="4">
    <source>
        <dbReference type="ARBA" id="ARBA00023155"/>
    </source>
</evidence>
<accession>A0AAV2AGJ5</accession>
<dbReference type="InterPro" id="IPR003893">
    <property type="entry name" value="Iroquois_homeo"/>
</dbReference>
<feature type="compositionally biased region" description="Basic and acidic residues" evidence="7">
    <location>
        <begin position="174"/>
        <end position="198"/>
    </location>
</feature>
<dbReference type="AlphaFoldDB" id="A0AAV2AGJ5"/>
<dbReference type="PROSITE" id="PS50071">
    <property type="entry name" value="HOMEOBOX_2"/>
    <property type="match status" value="1"/>
</dbReference>
<keyword evidence="10" id="KW-1185">Reference proteome</keyword>
<reference evidence="9 10" key="1">
    <citation type="submission" date="2024-04" db="EMBL/GenBank/DDBJ databases">
        <authorList>
            <person name="Rising A."/>
            <person name="Reimegard J."/>
            <person name="Sonavane S."/>
            <person name="Akerstrom W."/>
            <person name="Nylinder S."/>
            <person name="Hedman E."/>
            <person name="Kallberg Y."/>
        </authorList>
    </citation>
    <scope>NUCLEOTIDE SEQUENCE [LARGE SCALE GENOMIC DNA]</scope>
</reference>
<evidence type="ECO:0000256" key="6">
    <source>
        <dbReference type="PROSITE-ProRule" id="PRU00108"/>
    </source>
</evidence>
<keyword evidence="5 6" id="KW-0539">Nucleus</keyword>
<comment type="subcellular location">
    <subcellularLocation>
        <location evidence="1 6">Nucleus</location>
    </subcellularLocation>
</comment>
<dbReference type="Gene3D" id="1.10.10.60">
    <property type="entry name" value="Homeodomain-like"/>
    <property type="match status" value="1"/>
</dbReference>
<gene>
    <name evidence="9" type="ORF">LARSCL_LOCUS12361</name>
</gene>
<comment type="similarity">
    <text evidence="2">Belongs to the TALE/IRO homeobox family.</text>
</comment>
<dbReference type="InterPro" id="IPR008422">
    <property type="entry name" value="KN_HD"/>
</dbReference>
<dbReference type="InterPro" id="IPR009057">
    <property type="entry name" value="Homeodomain-like_sf"/>
</dbReference>
<dbReference type="PROSITE" id="PS00027">
    <property type="entry name" value="HOMEOBOX_1"/>
    <property type="match status" value="1"/>
</dbReference>
<dbReference type="SUPFAM" id="SSF46689">
    <property type="entry name" value="Homeodomain-like"/>
    <property type="match status" value="1"/>
</dbReference>
<name>A0AAV2AGJ5_9ARAC</name>
<feature type="DNA-binding region" description="Homeobox" evidence="6">
    <location>
        <begin position="112"/>
        <end position="174"/>
    </location>
</feature>
<protein>
    <recommendedName>
        <fullName evidence="8">Homeobox domain-containing protein</fullName>
    </recommendedName>
</protein>
<dbReference type="FunFam" id="1.10.10.60:FF:000003">
    <property type="entry name" value="Iroquois-class homeobox protein IRX"/>
    <property type="match status" value="1"/>
</dbReference>
<dbReference type="SMART" id="SM00548">
    <property type="entry name" value="IRO"/>
    <property type="match status" value="1"/>
</dbReference>
<evidence type="ECO:0000313" key="9">
    <source>
        <dbReference type="EMBL" id="CAL1283032.1"/>
    </source>
</evidence>
<evidence type="ECO:0000259" key="8">
    <source>
        <dbReference type="PROSITE" id="PS50071"/>
    </source>
</evidence>